<evidence type="ECO:0000256" key="1">
    <source>
        <dbReference type="SAM" id="MobiDB-lite"/>
    </source>
</evidence>
<feature type="compositionally biased region" description="Basic and acidic residues" evidence="1">
    <location>
        <begin position="88"/>
        <end position="107"/>
    </location>
</feature>
<dbReference type="Pfam" id="PF23343">
    <property type="entry name" value="REP_ORF2-G2P"/>
    <property type="match status" value="1"/>
</dbReference>
<feature type="compositionally biased region" description="Low complexity" evidence="1">
    <location>
        <begin position="12"/>
        <end position="28"/>
    </location>
</feature>
<keyword evidence="4" id="KW-1185">Reference proteome</keyword>
<comment type="caution">
    <text evidence="3">The sequence shown here is derived from an EMBL/GenBank/DDBJ whole genome shotgun (WGS) entry which is preliminary data.</text>
</comment>
<sequence length="325" mass="36735">MGGNEKEPTQQSRLSRSAGDARARGGASHPRRGAAPAASPKLDRRTFLGDHTWPHITLPPAGNVWSITIHDFGKQWVEMSWGRLDPIQGKKGEKGASRNRKMNEARARGRAKSTIRKKCLTIGADHLVTLTYRANVEDRDRVLHDLGRLRRALSRSGCSMPYVAVLERQQRGALHPHLAVKGFQDVRLLRRCWYRIVGNGQGQVNVRGPRPGCSPVKLARYLSKYISKDFDNMPRDFEEHRYFCSLGVKVPTQKHEFVLDRTAKDVERRMYTLIRQEALRRVGVCCRLTEWIGGSGTYGWIAGFEDASIRWDNGNAERVPITPSS</sequence>
<dbReference type="EMBL" id="CAJNBJ010000017">
    <property type="protein sequence ID" value="CAE6779819.1"/>
    <property type="molecule type" value="Genomic_DNA"/>
</dbReference>
<evidence type="ECO:0000259" key="2">
    <source>
        <dbReference type="Pfam" id="PF23343"/>
    </source>
</evidence>
<accession>A0ABM8RZC9</accession>
<feature type="domain" description="Replication-associated protein ORF2/G2P" evidence="2">
    <location>
        <begin position="126"/>
        <end position="229"/>
    </location>
</feature>
<evidence type="ECO:0000313" key="3">
    <source>
        <dbReference type="EMBL" id="CAE6779819.1"/>
    </source>
</evidence>
<dbReference type="InterPro" id="IPR056906">
    <property type="entry name" value="ORF2/G2P_dom"/>
</dbReference>
<proteinExistence type="predicted"/>
<feature type="region of interest" description="Disordered" evidence="1">
    <location>
        <begin position="1"/>
        <end position="43"/>
    </location>
</feature>
<dbReference type="Proteomes" id="UP000675880">
    <property type="component" value="Unassembled WGS sequence"/>
</dbReference>
<name>A0ABM8RZC9_9BACT</name>
<evidence type="ECO:0000313" key="4">
    <source>
        <dbReference type="Proteomes" id="UP000675880"/>
    </source>
</evidence>
<feature type="region of interest" description="Disordered" evidence="1">
    <location>
        <begin position="87"/>
        <end position="110"/>
    </location>
</feature>
<organism evidence="3 4">
    <name type="scientific">Nitrospira defluvii</name>
    <dbReference type="NCBI Taxonomy" id="330214"/>
    <lineage>
        <taxon>Bacteria</taxon>
        <taxon>Pseudomonadati</taxon>
        <taxon>Nitrospirota</taxon>
        <taxon>Nitrospiria</taxon>
        <taxon>Nitrospirales</taxon>
        <taxon>Nitrospiraceae</taxon>
        <taxon>Nitrospira</taxon>
    </lineage>
</organism>
<reference evidence="3 4" key="1">
    <citation type="submission" date="2021-02" db="EMBL/GenBank/DDBJ databases">
        <authorList>
            <person name="Han P."/>
        </authorList>
    </citation>
    <scope>NUCLEOTIDE SEQUENCE [LARGE SCALE GENOMIC DNA]</scope>
    <source>
        <strain evidence="3">Candidatus Nitrospira sp. ZN2</strain>
    </source>
</reference>
<gene>
    <name evidence="3" type="ORF">NSPZN2_40699</name>
</gene>
<protein>
    <recommendedName>
        <fullName evidence="2">Replication-associated protein ORF2/G2P domain-containing protein</fullName>
    </recommendedName>
</protein>